<sequence length="214" mass="24350">MSDVADLTARIEGRFTAVREKLKQQQQELLQSFKERQELLKVYESVRPRIVELAKPRLEALAKRAGDRVTVTPSVSESRRSARFEFRSAKAYITLTFSVAPDREIKNAVVECDLRIVPVLWTFDRHAEFSTPIAAPDYAGMTTWLDDRIVAFVELFIHINEGEFIDNAEFVEDPVAKVRFPKFAAGATLDHGGQTYYFIDDDTKADFVKQKGTA</sequence>
<accession>A0ABS5BTK0</accession>
<protein>
    <submittedName>
        <fullName evidence="1">Uncharacterized protein</fullName>
    </submittedName>
</protein>
<name>A0ABS5BTK0_9BACT</name>
<proteinExistence type="predicted"/>
<organism evidence="1 2">
    <name type="scientific">Gemmata palustris</name>
    <dbReference type="NCBI Taxonomy" id="2822762"/>
    <lineage>
        <taxon>Bacteria</taxon>
        <taxon>Pseudomonadati</taxon>
        <taxon>Planctomycetota</taxon>
        <taxon>Planctomycetia</taxon>
        <taxon>Gemmatales</taxon>
        <taxon>Gemmataceae</taxon>
        <taxon>Gemmata</taxon>
    </lineage>
</organism>
<dbReference type="RefSeq" id="WP_210655648.1">
    <property type="nucleotide sequence ID" value="NZ_JAGKQQ010000001.1"/>
</dbReference>
<gene>
    <name evidence="1" type="ORF">J8F10_17155</name>
</gene>
<evidence type="ECO:0000313" key="2">
    <source>
        <dbReference type="Proteomes" id="UP000676565"/>
    </source>
</evidence>
<evidence type="ECO:0000313" key="1">
    <source>
        <dbReference type="EMBL" id="MBP3957000.1"/>
    </source>
</evidence>
<dbReference type="EMBL" id="JAGKQQ010000001">
    <property type="protein sequence ID" value="MBP3957000.1"/>
    <property type="molecule type" value="Genomic_DNA"/>
</dbReference>
<dbReference type="Proteomes" id="UP000676565">
    <property type="component" value="Unassembled WGS sequence"/>
</dbReference>
<reference evidence="1 2" key="1">
    <citation type="submission" date="2021-04" db="EMBL/GenBank/DDBJ databases">
        <authorList>
            <person name="Ivanova A."/>
        </authorList>
    </citation>
    <scope>NUCLEOTIDE SEQUENCE [LARGE SCALE GENOMIC DNA]</scope>
    <source>
        <strain evidence="1 2">G18</strain>
    </source>
</reference>
<comment type="caution">
    <text evidence="1">The sequence shown here is derived from an EMBL/GenBank/DDBJ whole genome shotgun (WGS) entry which is preliminary data.</text>
</comment>
<keyword evidence="2" id="KW-1185">Reference proteome</keyword>